<keyword evidence="2" id="KW-1185">Reference proteome</keyword>
<reference evidence="1" key="1">
    <citation type="journal article" date="2019" name="bioRxiv">
        <title>The Genome of the Zebra Mussel, Dreissena polymorpha: A Resource for Invasive Species Research.</title>
        <authorList>
            <person name="McCartney M.A."/>
            <person name="Auch B."/>
            <person name="Kono T."/>
            <person name="Mallez S."/>
            <person name="Zhang Y."/>
            <person name="Obille A."/>
            <person name="Becker A."/>
            <person name="Abrahante J.E."/>
            <person name="Garbe J."/>
            <person name="Badalamenti J.P."/>
            <person name="Herman A."/>
            <person name="Mangelson H."/>
            <person name="Liachko I."/>
            <person name="Sullivan S."/>
            <person name="Sone E.D."/>
            <person name="Koren S."/>
            <person name="Silverstein K.A.T."/>
            <person name="Beckman K.B."/>
            <person name="Gohl D.M."/>
        </authorList>
    </citation>
    <scope>NUCLEOTIDE SEQUENCE</scope>
    <source>
        <strain evidence="1">Duluth1</strain>
        <tissue evidence="1">Whole animal</tissue>
    </source>
</reference>
<protein>
    <submittedName>
        <fullName evidence="1">Uncharacterized protein</fullName>
    </submittedName>
</protein>
<proteinExistence type="predicted"/>
<accession>A0A9D4RM53</accession>
<evidence type="ECO:0000313" key="1">
    <source>
        <dbReference type="EMBL" id="KAH3873479.1"/>
    </source>
</evidence>
<sequence length="68" mass="7398">MEVTTEKSKIMVSSTSKISTDITMNGEKLKDVTSCKDLGQTLSNDCISTVEVRIRIAMATAAMARLSR</sequence>
<name>A0A9D4RM53_DREPO</name>
<reference evidence="1" key="2">
    <citation type="submission" date="2020-11" db="EMBL/GenBank/DDBJ databases">
        <authorList>
            <person name="McCartney M.A."/>
            <person name="Auch B."/>
            <person name="Kono T."/>
            <person name="Mallez S."/>
            <person name="Becker A."/>
            <person name="Gohl D.M."/>
            <person name="Silverstein K.A.T."/>
            <person name="Koren S."/>
            <person name="Bechman K.B."/>
            <person name="Herman A."/>
            <person name="Abrahante J.E."/>
            <person name="Garbe J."/>
        </authorList>
    </citation>
    <scope>NUCLEOTIDE SEQUENCE</scope>
    <source>
        <strain evidence="1">Duluth1</strain>
        <tissue evidence="1">Whole animal</tissue>
    </source>
</reference>
<dbReference type="EMBL" id="JAIWYP010000002">
    <property type="protein sequence ID" value="KAH3873479.1"/>
    <property type="molecule type" value="Genomic_DNA"/>
</dbReference>
<organism evidence="1 2">
    <name type="scientific">Dreissena polymorpha</name>
    <name type="common">Zebra mussel</name>
    <name type="synonym">Mytilus polymorpha</name>
    <dbReference type="NCBI Taxonomy" id="45954"/>
    <lineage>
        <taxon>Eukaryota</taxon>
        <taxon>Metazoa</taxon>
        <taxon>Spiralia</taxon>
        <taxon>Lophotrochozoa</taxon>
        <taxon>Mollusca</taxon>
        <taxon>Bivalvia</taxon>
        <taxon>Autobranchia</taxon>
        <taxon>Heteroconchia</taxon>
        <taxon>Euheterodonta</taxon>
        <taxon>Imparidentia</taxon>
        <taxon>Neoheterodontei</taxon>
        <taxon>Myida</taxon>
        <taxon>Dreissenoidea</taxon>
        <taxon>Dreissenidae</taxon>
        <taxon>Dreissena</taxon>
    </lineage>
</organism>
<dbReference type="AlphaFoldDB" id="A0A9D4RM53"/>
<comment type="caution">
    <text evidence="1">The sequence shown here is derived from an EMBL/GenBank/DDBJ whole genome shotgun (WGS) entry which is preliminary data.</text>
</comment>
<gene>
    <name evidence="1" type="ORF">DPMN_036714</name>
</gene>
<dbReference type="Proteomes" id="UP000828390">
    <property type="component" value="Unassembled WGS sequence"/>
</dbReference>
<evidence type="ECO:0000313" key="2">
    <source>
        <dbReference type="Proteomes" id="UP000828390"/>
    </source>
</evidence>